<gene>
    <name evidence="2" type="ORF">BU61_7436</name>
</gene>
<dbReference type="EMBL" id="PGGH01144114">
    <property type="protein sequence ID" value="NIG59970.1"/>
    <property type="molecule type" value="Genomic_DNA"/>
</dbReference>
<organism evidence="2 3">
    <name type="scientific">Pontoporia blainvillei</name>
    <name type="common">Franciscana</name>
    <name type="synonym">Delphinus blainvillei</name>
    <dbReference type="NCBI Taxonomy" id="48723"/>
    <lineage>
        <taxon>Eukaryota</taxon>
        <taxon>Metazoa</taxon>
        <taxon>Chordata</taxon>
        <taxon>Craniata</taxon>
        <taxon>Vertebrata</taxon>
        <taxon>Euteleostomi</taxon>
        <taxon>Mammalia</taxon>
        <taxon>Eutheria</taxon>
        <taxon>Laurasiatheria</taxon>
        <taxon>Artiodactyla</taxon>
        <taxon>Whippomorpha</taxon>
        <taxon>Cetacea</taxon>
        <taxon>Odontoceti</taxon>
        <taxon>Pontoporiidae</taxon>
        <taxon>Pontoporia</taxon>
    </lineage>
</organism>
<feature type="region of interest" description="Disordered" evidence="1">
    <location>
        <begin position="20"/>
        <end position="109"/>
    </location>
</feature>
<accession>A0ABX0S9N3</accession>
<evidence type="ECO:0000256" key="1">
    <source>
        <dbReference type="SAM" id="MobiDB-lite"/>
    </source>
</evidence>
<comment type="caution">
    <text evidence="2">The sequence shown here is derived from an EMBL/GenBank/DDBJ whole genome shotgun (WGS) entry which is preliminary data.</text>
</comment>
<keyword evidence="3" id="KW-1185">Reference proteome</keyword>
<proteinExistence type="predicted"/>
<evidence type="ECO:0000313" key="2">
    <source>
        <dbReference type="EMBL" id="NIG59970.1"/>
    </source>
</evidence>
<feature type="region of interest" description="Disordered" evidence="1">
    <location>
        <begin position="173"/>
        <end position="250"/>
    </location>
</feature>
<reference evidence="2" key="1">
    <citation type="submission" date="2018-05" db="EMBL/GenBank/DDBJ databases">
        <authorList>
            <person name="Pedro S.L.S."/>
            <person name="Freitas R.C."/>
            <person name="Barreto A.S."/>
            <person name="Lima A.O.S."/>
        </authorList>
    </citation>
    <scope>NUCLEOTIDE SEQUENCE</scope>
    <source>
        <strain evidence="2">BP203</strain>
        <tissue evidence="2">Muscle</tissue>
    </source>
</reference>
<feature type="compositionally biased region" description="Polar residues" evidence="1">
    <location>
        <begin position="91"/>
        <end position="102"/>
    </location>
</feature>
<feature type="compositionally biased region" description="Polar residues" evidence="1">
    <location>
        <begin position="182"/>
        <end position="204"/>
    </location>
</feature>
<sequence>MGETRLGMHNQESSWAAALLTERLNGPEDPTALVGRDGDDRFPGIFPAPGSKPSALPAGPHSTPPPNCSRVAGHASKHPIATRQLRAGKTSGRTLGDGQSSPHPGLDRSLQLTTCSTEAPLRRMMASVKSGLSAQTGGARRAVSRVGAHCHAAPLRRKRRPFQSPALACASPTPGHTLAKSPEQTSTTLTQCRKSNYTPVQGANSCKPISPKSPGRGDPQENPGWTGSGRAASSPFADMANVDANCPNSAARPWDVRRVHRRWDVGEAPVCPVP</sequence>
<protein>
    <submittedName>
        <fullName evidence="2">Uncharacterized protein</fullName>
    </submittedName>
</protein>
<evidence type="ECO:0000313" key="3">
    <source>
        <dbReference type="Proteomes" id="UP001165941"/>
    </source>
</evidence>
<dbReference type="Proteomes" id="UP001165941">
    <property type="component" value="Unassembled WGS sequence"/>
</dbReference>
<name>A0ABX0S9N3_PONBL</name>